<dbReference type="AlphaFoldDB" id="A0A5B2VLU2"/>
<feature type="signal peptide" evidence="1">
    <location>
        <begin position="1"/>
        <end position="21"/>
    </location>
</feature>
<reference evidence="2 3" key="1">
    <citation type="submission" date="2019-09" db="EMBL/GenBank/DDBJ databases">
        <title>Chitinophaga ginsengihumi sp. nov., isolated from soil of ginseng rhizosphere.</title>
        <authorList>
            <person name="Lee J."/>
        </authorList>
    </citation>
    <scope>NUCLEOTIDE SEQUENCE [LARGE SCALE GENOMIC DNA]</scope>
    <source>
        <strain evidence="2 3">BN140078</strain>
    </source>
</reference>
<dbReference type="Proteomes" id="UP000324611">
    <property type="component" value="Unassembled WGS sequence"/>
</dbReference>
<comment type="caution">
    <text evidence="2">The sequence shown here is derived from an EMBL/GenBank/DDBJ whole genome shotgun (WGS) entry which is preliminary data.</text>
</comment>
<sequence>MKRARILLGVLCVVIAGAAAAATRITTVRQIYWYQDTVVGACNPISIFEECNGPGTGCVTTVAQHGTVQLYDDIDHNDQSKCIIPLSPEP</sequence>
<evidence type="ECO:0008006" key="4">
    <source>
        <dbReference type="Google" id="ProtNLM"/>
    </source>
</evidence>
<evidence type="ECO:0000313" key="3">
    <source>
        <dbReference type="Proteomes" id="UP000324611"/>
    </source>
</evidence>
<evidence type="ECO:0000256" key="1">
    <source>
        <dbReference type="SAM" id="SignalP"/>
    </source>
</evidence>
<organism evidence="2 3">
    <name type="scientific">Chitinophaga agrisoli</name>
    <dbReference type="NCBI Taxonomy" id="2607653"/>
    <lineage>
        <taxon>Bacteria</taxon>
        <taxon>Pseudomonadati</taxon>
        <taxon>Bacteroidota</taxon>
        <taxon>Chitinophagia</taxon>
        <taxon>Chitinophagales</taxon>
        <taxon>Chitinophagaceae</taxon>
        <taxon>Chitinophaga</taxon>
    </lineage>
</organism>
<keyword evidence="3" id="KW-1185">Reference proteome</keyword>
<keyword evidence="1" id="KW-0732">Signal</keyword>
<protein>
    <recommendedName>
        <fullName evidence="4">Secreted protein</fullName>
    </recommendedName>
</protein>
<reference evidence="2 3" key="2">
    <citation type="submission" date="2019-09" db="EMBL/GenBank/DDBJ databases">
        <authorList>
            <person name="Jin C."/>
        </authorList>
    </citation>
    <scope>NUCLEOTIDE SEQUENCE [LARGE SCALE GENOMIC DNA]</scope>
    <source>
        <strain evidence="2 3">BN140078</strain>
    </source>
</reference>
<accession>A0A5B2VLU2</accession>
<dbReference type="RefSeq" id="WP_149841052.1">
    <property type="nucleotide sequence ID" value="NZ_VUOC01000004.1"/>
</dbReference>
<name>A0A5B2VLU2_9BACT</name>
<feature type="chain" id="PRO_5023009293" description="Secreted protein" evidence="1">
    <location>
        <begin position="22"/>
        <end position="90"/>
    </location>
</feature>
<gene>
    <name evidence="2" type="ORF">F0L74_27195</name>
</gene>
<dbReference type="EMBL" id="VUOC01000004">
    <property type="protein sequence ID" value="KAA2239875.1"/>
    <property type="molecule type" value="Genomic_DNA"/>
</dbReference>
<evidence type="ECO:0000313" key="2">
    <source>
        <dbReference type="EMBL" id="KAA2239875.1"/>
    </source>
</evidence>
<proteinExistence type="predicted"/>